<dbReference type="HOGENOM" id="CLU_2245214_0_0_9"/>
<sequence precursor="true">MNIGCLISLICFPISILFAIIGTISDSLKKIKKLETRTRIVGCIILCQAASYCRTADHGKNICKIYSLPDRIEIKGGGTQFTLNKSKLTDISIISDKDRVINKF</sequence>
<evidence type="ECO:0000313" key="2">
    <source>
        <dbReference type="EMBL" id="AEV70221.1"/>
    </source>
</evidence>
<dbReference type="EMBL" id="CP003065">
    <property type="protein sequence ID" value="AEV70221.1"/>
    <property type="molecule type" value="Genomic_DNA"/>
</dbReference>
<name>G8M0X8_ACECE</name>
<dbReference type="RefSeq" id="WP_014256729.1">
    <property type="nucleotide sequence ID" value="NC_016627.1"/>
</dbReference>
<reference evidence="2 3" key="2">
    <citation type="journal article" date="2012" name="Stand. Genomic Sci.">
        <title>Complete Genome Sequence of Clostridium clariflavum DSM 19732.</title>
        <authorList>
            <person name="Izquierdo J.A."/>
            <person name="Goodwin L."/>
            <person name="Davenport K.W."/>
            <person name="Teshima H."/>
            <person name="Bruce D."/>
            <person name="Detter C."/>
            <person name="Tapia R."/>
            <person name="Han S."/>
            <person name="Land M."/>
            <person name="Hauser L."/>
            <person name="Jeffries C.D."/>
            <person name="Han J."/>
            <person name="Pitluck S."/>
            <person name="Nolan M."/>
            <person name="Chen A."/>
            <person name="Huntemann M."/>
            <person name="Mavromatis K."/>
            <person name="Mikhailova N."/>
            <person name="Liolios K."/>
            <person name="Woyke T."/>
            <person name="Lynd L.R."/>
        </authorList>
    </citation>
    <scope>NUCLEOTIDE SEQUENCE [LARGE SCALE GENOMIC DNA]</scope>
    <source>
        <strain evidence="3">DSM 19732 / NBRC 101661 / EBR45</strain>
    </source>
</reference>
<gene>
    <name evidence="2" type="ordered locus">Clocl_3768</name>
</gene>
<reference evidence="3" key="1">
    <citation type="submission" date="2011-12" db="EMBL/GenBank/DDBJ databases">
        <title>Complete sequence of Clostridium clariflavum DSM 19732.</title>
        <authorList>
            <consortium name="US DOE Joint Genome Institute"/>
            <person name="Lucas S."/>
            <person name="Han J."/>
            <person name="Lapidus A."/>
            <person name="Cheng J.-F."/>
            <person name="Goodwin L."/>
            <person name="Pitluck S."/>
            <person name="Peters L."/>
            <person name="Teshima H."/>
            <person name="Detter J.C."/>
            <person name="Han C."/>
            <person name="Tapia R."/>
            <person name="Land M."/>
            <person name="Hauser L."/>
            <person name="Kyrpides N."/>
            <person name="Ivanova N."/>
            <person name="Pagani I."/>
            <person name="Kitzmiller T."/>
            <person name="Lynd L."/>
            <person name="Izquierdo J."/>
            <person name="Woyke T."/>
        </authorList>
    </citation>
    <scope>NUCLEOTIDE SEQUENCE [LARGE SCALE GENOMIC DNA]</scope>
    <source>
        <strain evidence="3">DSM 19732 / NBRC 101661 / EBR45</strain>
    </source>
</reference>
<feature type="transmembrane region" description="Helical" evidence="1">
    <location>
        <begin position="6"/>
        <end position="24"/>
    </location>
</feature>
<accession>G8M0X8</accession>
<keyword evidence="1" id="KW-0472">Membrane</keyword>
<dbReference type="KEGG" id="ccl:Clocl_3768"/>
<keyword evidence="1" id="KW-1133">Transmembrane helix</keyword>
<keyword evidence="1" id="KW-0812">Transmembrane</keyword>
<keyword evidence="3" id="KW-1185">Reference proteome</keyword>
<protein>
    <submittedName>
        <fullName evidence="2">Uncharacterized protein</fullName>
    </submittedName>
</protein>
<dbReference type="Proteomes" id="UP000005435">
    <property type="component" value="Chromosome"/>
</dbReference>
<organism evidence="2 3">
    <name type="scientific">Acetivibrio clariflavus (strain DSM 19732 / NBRC 101661 / EBR45)</name>
    <name type="common">Clostridium clariflavum</name>
    <dbReference type="NCBI Taxonomy" id="720554"/>
    <lineage>
        <taxon>Bacteria</taxon>
        <taxon>Bacillati</taxon>
        <taxon>Bacillota</taxon>
        <taxon>Clostridia</taxon>
        <taxon>Eubacteriales</taxon>
        <taxon>Oscillospiraceae</taxon>
        <taxon>Acetivibrio</taxon>
    </lineage>
</organism>
<proteinExistence type="predicted"/>
<evidence type="ECO:0000313" key="3">
    <source>
        <dbReference type="Proteomes" id="UP000005435"/>
    </source>
</evidence>
<evidence type="ECO:0000256" key="1">
    <source>
        <dbReference type="SAM" id="Phobius"/>
    </source>
</evidence>
<dbReference type="AlphaFoldDB" id="G8M0X8"/>